<protein>
    <submittedName>
        <fullName evidence="3">Uncharacterized protein</fullName>
    </submittedName>
</protein>
<name>A0A914XVT2_9BILA</name>
<evidence type="ECO:0000313" key="3">
    <source>
        <dbReference type="WBParaSite" id="PSU_v2.g11085.t1"/>
    </source>
</evidence>
<evidence type="ECO:0000256" key="1">
    <source>
        <dbReference type="SAM" id="SignalP"/>
    </source>
</evidence>
<feature type="signal peptide" evidence="1">
    <location>
        <begin position="1"/>
        <end position="22"/>
    </location>
</feature>
<keyword evidence="2" id="KW-1185">Reference proteome</keyword>
<dbReference type="Proteomes" id="UP000887577">
    <property type="component" value="Unplaced"/>
</dbReference>
<accession>A0A914XVT2</accession>
<organism evidence="2 3">
    <name type="scientific">Panagrolaimus superbus</name>
    <dbReference type="NCBI Taxonomy" id="310955"/>
    <lineage>
        <taxon>Eukaryota</taxon>
        <taxon>Metazoa</taxon>
        <taxon>Ecdysozoa</taxon>
        <taxon>Nematoda</taxon>
        <taxon>Chromadorea</taxon>
        <taxon>Rhabditida</taxon>
        <taxon>Tylenchina</taxon>
        <taxon>Panagrolaimomorpha</taxon>
        <taxon>Panagrolaimoidea</taxon>
        <taxon>Panagrolaimidae</taxon>
        <taxon>Panagrolaimus</taxon>
    </lineage>
</organism>
<evidence type="ECO:0000313" key="2">
    <source>
        <dbReference type="Proteomes" id="UP000887577"/>
    </source>
</evidence>
<dbReference type="AlphaFoldDB" id="A0A914XVT2"/>
<dbReference type="WBParaSite" id="PSU_v2.g11085.t1">
    <property type="protein sequence ID" value="PSU_v2.g11085.t1"/>
    <property type="gene ID" value="PSU_v2.g11085"/>
</dbReference>
<sequence length="170" mass="19234">MLHSDKALLALLLLRIYLKCHTNDNTYEAKFDHFLLRSELFMSEASKTLHEAAKRNPIPPLTDDQVVSLMQLSRLPEFKEIVKKIQAVSDLSSWMNSDNPEHEVPEVATYEGNPSATSRALNDLLVIHALRPDRLVAAAHLVISSTFGLEFMQQDKVTNLHEIIESEVTD</sequence>
<keyword evidence="1" id="KW-0732">Signal</keyword>
<reference evidence="3" key="1">
    <citation type="submission" date="2022-11" db="UniProtKB">
        <authorList>
            <consortium name="WormBaseParasite"/>
        </authorList>
    </citation>
    <scope>IDENTIFICATION</scope>
</reference>
<feature type="chain" id="PRO_5037575687" evidence="1">
    <location>
        <begin position="23"/>
        <end position="170"/>
    </location>
</feature>
<proteinExistence type="predicted"/>